<dbReference type="Pfam" id="PF03466">
    <property type="entry name" value="LysR_substrate"/>
    <property type="match status" value="2"/>
</dbReference>
<dbReference type="RefSeq" id="WP_250194718.1">
    <property type="nucleotide sequence ID" value="NZ_CP097635.1"/>
</dbReference>
<dbReference type="InterPro" id="IPR000847">
    <property type="entry name" value="LysR_HTH_N"/>
</dbReference>
<organism evidence="7 8">
    <name type="scientific">Aquincola tertiaricarbonis</name>
    <dbReference type="NCBI Taxonomy" id="391953"/>
    <lineage>
        <taxon>Bacteria</taxon>
        <taxon>Pseudomonadati</taxon>
        <taxon>Pseudomonadota</taxon>
        <taxon>Betaproteobacteria</taxon>
        <taxon>Burkholderiales</taxon>
        <taxon>Sphaerotilaceae</taxon>
        <taxon>Aquincola</taxon>
    </lineage>
</organism>
<gene>
    <name evidence="7" type="ORF">MW290_11100</name>
</gene>
<keyword evidence="4" id="KW-0804">Transcription</keyword>
<evidence type="ECO:0000313" key="8">
    <source>
        <dbReference type="Proteomes" id="UP001056201"/>
    </source>
</evidence>
<evidence type="ECO:0000256" key="2">
    <source>
        <dbReference type="ARBA" id="ARBA00023015"/>
    </source>
</evidence>
<sequence length="322" mass="35171">MDQLKAMRTLLRVVDEGSFAAAARALNMAPAGVTRLVADLEALLGTRLIHRTTRHLSLTEIGEHYVERARGILAEVEAAEAEVHSAHRDPRGVVRLRCPPAFAVHQVAQVLPGFHERYPQVTVEISATGLSDEMDDSQDITVLWSGEPLDGDFVARRLARSDVVLCASPAYLARHGVPQQPADLVGHRMLSRPMNDPYERLGLQPVTGDLPPQQPGHDEDEPARVQVHGSLTPLRSLNSDLKHASALVGLGIAALPTFIAGQALKEGTLMRVLPGWRVFSLTLWACIPTRKHVPVRTRALLDYLVSAFGGQDVDPWLAALDR</sequence>
<keyword evidence="3" id="KW-0238">DNA-binding</keyword>
<dbReference type="SUPFAM" id="SSF53850">
    <property type="entry name" value="Periplasmic binding protein-like II"/>
    <property type="match status" value="1"/>
</dbReference>
<dbReference type="PANTHER" id="PTHR30537:SF5">
    <property type="entry name" value="HTH-TYPE TRANSCRIPTIONAL ACTIVATOR TTDR-RELATED"/>
    <property type="match status" value="1"/>
</dbReference>
<evidence type="ECO:0000256" key="4">
    <source>
        <dbReference type="ARBA" id="ARBA00023163"/>
    </source>
</evidence>
<dbReference type="Pfam" id="PF00126">
    <property type="entry name" value="HTH_1"/>
    <property type="match status" value="1"/>
</dbReference>
<dbReference type="Gene3D" id="1.10.10.10">
    <property type="entry name" value="Winged helix-like DNA-binding domain superfamily/Winged helix DNA-binding domain"/>
    <property type="match status" value="1"/>
</dbReference>
<name>A0ABY4S566_AQUTE</name>
<dbReference type="InterPro" id="IPR058163">
    <property type="entry name" value="LysR-type_TF_proteobact-type"/>
</dbReference>
<proteinExistence type="inferred from homology"/>
<dbReference type="InterPro" id="IPR036388">
    <property type="entry name" value="WH-like_DNA-bd_sf"/>
</dbReference>
<dbReference type="Proteomes" id="UP001056201">
    <property type="component" value="Chromosome 1"/>
</dbReference>
<feature type="domain" description="HTH lysR-type" evidence="6">
    <location>
        <begin position="1"/>
        <end position="59"/>
    </location>
</feature>
<evidence type="ECO:0000259" key="6">
    <source>
        <dbReference type="PROSITE" id="PS50931"/>
    </source>
</evidence>
<evidence type="ECO:0000313" key="7">
    <source>
        <dbReference type="EMBL" id="URI06455.1"/>
    </source>
</evidence>
<dbReference type="PROSITE" id="PS50931">
    <property type="entry name" value="HTH_LYSR"/>
    <property type="match status" value="1"/>
</dbReference>
<dbReference type="SUPFAM" id="SSF46785">
    <property type="entry name" value="Winged helix' DNA-binding domain"/>
    <property type="match status" value="1"/>
</dbReference>
<evidence type="ECO:0000256" key="3">
    <source>
        <dbReference type="ARBA" id="ARBA00023125"/>
    </source>
</evidence>
<keyword evidence="2" id="KW-0805">Transcription regulation</keyword>
<dbReference type="InterPro" id="IPR005119">
    <property type="entry name" value="LysR_subst-bd"/>
</dbReference>
<dbReference type="EMBL" id="CP097635">
    <property type="protein sequence ID" value="URI06455.1"/>
    <property type="molecule type" value="Genomic_DNA"/>
</dbReference>
<dbReference type="InterPro" id="IPR036390">
    <property type="entry name" value="WH_DNA-bd_sf"/>
</dbReference>
<evidence type="ECO:0000256" key="5">
    <source>
        <dbReference type="SAM" id="MobiDB-lite"/>
    </source>
</evidence>
<reference evidence="7" key="1">
    <citation type="submission" date="2022-05" db="EMBL/GenBank/DDBJ databases">
        <title>An RpoN-dependent PEP-CTERM gene is involved in floc formation of an Aquincola tertiaricarbonis strain.</title>
        <authorList>
            <person name="Qiu D."/>
            <person name="Xia M."/>
        </authorList>
    </citation>
    <scope>NUCLEOTIDE SEQUENCE</scope>
    <source>
        <strain evidence="7">RN12</strain>
    </source>
</reference>
<comment type="similarity">
    <text evidence="1">Belongs to the LysR transcriptional regulatory family.</text>
</comment>
<feature type="region of interest" description="Disordered" evidence="5">
    <location>
        <begin position="200"/>
        <end position="222"/>
    </location>
</feature>
<dbReference type="CDD" id="cd08422">
    <property type="entry name" value="PBP2_CrgA_like"/>
    <property type="match status" value="1"/>
</dbReference>
<accession>A0ABY4S566</accession>
<dbReference type="Gene3D" id="3.40.190.290">
    <property type="match status" value="1"/>
</dbReference>
<dbReference type="PANTHER" id="PTHR30537">
    <property type="entry name" value="HTH-TYPE TRANSCRIPTIONAL REGULATOR"/>
    <property type="match status" value="1"/>
</dbReference>
<keyword evidence="8" id="KW-1185">Reference proteome</keyword>
<protein>
    <submittedName>
        <fullName evidence="7">LysR family transcriptional regulator</fullName>
    </submittedName>
</protein>
<evidence type="ECO:0000256" key="1">
    <source>
        <dbReference type="ARBA" id="ARBA00009437"/>
    </source>
</evidence>